<protein>
    <submittedName>
        <fullName evidence="1">Uncharacterized protein</fullName>
    </submittedName>
</protein>
<proteinExistence type="predicted"/>
<dbReference type="AlphaFoldDB" id="A0A5E4R612"/>
<evidence type="ECO:0000313" key="1">
    <source>
        <dbReference type="EMBL" id="VVD04973.1"/>
    </source>
</evidence>
<dbReference type="Proteomes" id="UP000324832">
    <property type="component" value="Unassembled WGS sequence"/>
</dbReference>
<reference evidence="1 2" key="1">
    <citation type="submission" date="2017-07" db="EMBL/GenBank/DDBJ databases">
        <authorList>
            <person name="Talla V."/>
            <person name="Backstrom N."/>
        </authorList>
    </citation>
    <scope>NUCLEOTIDE SEQUENCE [LARGE SCALE GENOMIC DNA]</scope>
</reference>
<name>A0A5E4R612_9NEOP</name>
<evidence type="ECO:0000313" key="2">
    <source>
        <dbReference type="Proteomes" id="UP000324832"/>
    </source>
</evidence>
<accession>A0A5E4R612</accession>
<sequence length="188" mass="20934">MHCSFDVFSGFLGPPGLGLVSSTYTVSVINWNVGLMLKKIGMSHSLMIDVVMKKKTLNVKLENCAEGAIVLVRRGLMEGGLGTSMLSLKYSGRLIKIMCHRLRTNSNVINRWRHRAVKFTTAFVTIMNAQSNQSSQKTVRNNNSCSTLFVQASGNSVRTSLQSSEAVKRRTRCAFMSFFIVCSLYSKY</sequence>
<gene>
    <name evidence="1" type="ORF">LSINAPIS_LOCUS14612</name>
</gene>
<organism evidence="1 2">
    <name type="scientific">Leptidea sinapis</name>
    <dbReference type="NCBI Taxonomy" id="189913"/>
    <lineage>
        <taxon>Eukaryota</taxon>
        <taxon>Metazoa</taxon>
        <taxon>Ecdysozoa</taxon>
        <taxon>Arthropoda</taxon>
        <taxon>Hexapoda</taxon>
        <taxon>Insecta</taxon>
        <taxon>Pterygota</taxon>
        <taxon>Neoptera</taxon>
        <taxon>Endopterygota</taxon>
        <taxon>Lepidoptera</taxon>
        <taxon>Glossata</taxon>
        <taxon>Ditrysia</taxon>
        <taxon>Papilionoidea</taxon>
        <taxon>Pieridae</taxon>
        <taxon>Dismorphiinae</taxon>
        <taxon>Leptidea</taxon>
    </lineage>
</organism>
<dbReference type="EMBL" id="FZQP02006917">
    <property type="protein sequence ID" value="VVD04973.1"/>
    <property type="molecule type" value="Genomic_DNA"/>
</dbReference>
<keyword evidence="2" id="KW-1185">Reference proteome</keyword>